<proteinExistence type="predicted"/>
<dbReference type="STRING" id="4536.A0A0E0IVV0"/>
<evidence type="ECO:0008006" key="3">
    <source>
        <dbReference type="Google" id="ProtNLM"/>
    </source>
</evidence>
<protein>
    <recommendedName>
        <fullName evidence="3">DisA/LigA helix-hairpin-helix motif domain-containing protein</fullName>
    </recommendedName>
</protein>
<dbReference type="InterPro" id="IPR010994">
    <property type="entry name" value="RuvA_2-like"/>
</dbReference>
<dbReference type="PANTHER" id="PTHR37394">
    <property type="entry name" value="PROTEIN PARTING DANCERS"/>
    <property type="match status" value="1"/>
</dbReference>
<dbReference type="GO" id="GO:0048236">
    <property type="term" value="P:plant-type sporogenesis"/>
    <property type="evidence" value="ECO:0007669"/>
    <property type="project" value="EnsemblPlants"/>
</dbReference>
<keyword evidence="2" id="KW-1185">Reference proteome</keyword>
<sequence length="260" mass="29242">MSQNHEFSTDSGALRNSVCTLEFFHMESPMLDQYRKPEAKKQQAAFSLSYTEHIFGYSIWGFGHRPAGRGVCAMSTSWRDKQQPSLINFIAAFLAANSYRLNFLSISPDFIFNNGELSVAFIFETNWDCQNEGAVFSRYGMKLGFPTFVPVTDPEMGFEKIVKIAHALGVCKQQDIISRLKNEREQAVQCTDSFLCVLTSIPGIDNHDANALAQAIGSIEAIAKASKKFILENTDLSTDKAETIVRFFRDPQYYLSPKIN</sequence>
<dbReference type="EnsemblPlants" id="ONIVA10G19500.1">
    <property type="protein sequence ID" value="ONIVA10G19500.1"/>
    <property type="gene ID" value="ONIVA10G19500"/>
</dbReference>
<evidence type="ECO:0000313" key="2">
    <source>
        <dbReference type="Proteomes" id="UP000006591"/>
    </source>
</evidence>
<dbReference type="AlphaFoldDB" id="A0A0E0IVV0"/>
<dbReference type="Gramene" id="ONIVA10G19500.1">
    <property type="protein sequence ID" value="ONIVA10G19500.1"/>
    <property type="gene ID" value="ONIVA10G19500"/>
</dbReference>
<dbReference type="InterPro" id="IPR039172">
    <property type="entry name" value="PTD"/>
</dbReference>
<dbReference type="Pfam" id="PF14520">
    <property type="entry name" value="HHH_5"/>
    <property type="match status" value="1"/>
</dbReference>
<dbReference type="Proteomes" id="UP000006591">
    <property type="component" value="Chromosome 10"/>
</dbReference>
<reference evidence="1" key="1">
    <citation type="submission" date="2015-04" db="UniProtKB">
        <authorList>
            <consortium name="EnsemblPlants"/>
        </authorList>
    </citation>
    <scope>IDENTIFICATION</scope>
    <source>
        <strain evidence="1">SL10</strain>
    </source>
</reference>
<dbReference type="PANTHER" id="PTHR37394:SF1">
    <property type="entry name" value="PROTEIN PARTING DANCERS"/>
    <property type="match status" value="1"/>
</dbReference>
<reference evidence="1" key="2">
    <citation type="submission" date="2018-04" db="EMBL/GenBank/DDBJ databases">
        <title>OnivRS2 (Oryza nivara Reference Sequence Version 2).</title>
        <authorList>
            <person name="Zhang J."/>
            <person name="Kudrna D."/>
            <person name="Lee S."/>
            <person name="Talag J."/>
            <person name="Rajasekar S."/>
            <person name="Welchert J."/>
            <person name="Hsing Y.-I."/>
            <person name="Wing R.A."/>
        </authorList>
    </citation>
    <scope>NUCLEOTIDE SEQUENCE [LARGE SCALE GENOMIC DNA]</scope>
</reference>
<dbReference type="GO" id="GO:0007140">
    <property type="term" value="P:male meiotic nuclear division"/>
    <property type="evidence" value="ECO:0007669"/>
    <property type="project" value="EnsemblPlants"/>
</dbReference>
<dbReference type="HOGENOM" id="CLU_080281_0_0_1"/>
<dbReference type="OMA" id="TEHIFGY"/>
<organism evidence="1">
    <name type="scientific">Oryza nivara</name>
    <name type="common">Indian wild rice</name>
    <name type="synonym">Oryza sativa f. spontanea</name>
    <dbReference type="NCBI Taxonomy" id="4536"/>
    <lineage>
        <taxon>Eukaryota</taxon>
        <taxon>Viridiplantae</taxon>
        <taxon>Streptophyta</taxon>
        <taxon>Embryophyta</taxon>
        <taxon>Tracheophyta</taxon>
        <taxon>Spermatophyta</taxon>
        <taxon>Magnoliopsida</taxon>
        <taxon>Liliopsida</taxon>
        <taxon>Poales</taxon>
        <taxon>Poaceae</taxon>
        <taxon>BOP clade</taxon>
        <taxon>Oryzoideae</taxon>
        <taxon>Oryzeae</taxon>
        <taxon>Oryzinae</taxon>
        <taxon>Oryza</taxon>
    </lineage>
</organism>
<evidence type="ECO:0000313" key="1">
    <source>
        <dbReference type="EnsemblPlants" id="ONIVA10G19500.1"/>
    </source>
</evidence>
<dbReference type="Gene3D" id="1.10.150.20">
    <property type="entry name" value="5' to 3' exonuclease, C-terminal subdomain"/>
    <property type="match status" value="1"/>
</dbReference>
<accession>A0A0E0IVV0</accession>
<dbReference type="eggNOG" id="ENOG502QRWT">
    <property type="taxonomic scope" value="Eukaryota"/>
</dbReference>
<dbReference type="GO" id="GO:0010845">
    <property type="term" value="P:positive regulation of reciprocal meiotic recombination"/>
    <property type="evidence" value="ECO:0007669"/>
    <property type="project" value="EnsemblPlants"/>
</dbReference>
<dbReference type="GO" id="GO:0007059">
    <property type="term" value="P:chromosome segregation"/>
    <property type="evidence" value="ECO:0007669"/>
    <property type="project" value="EnsemblPlants"/>
</dbReference>
<dbReference type="SUPFAM" id="SSF47781">
    <property type="entry name" value="RuvA domain 2-like"/>
    <property type="match status" value="1"/>
</dbReference>
<dbReference type="GO" id="GO:0005634">
    <property type="term" value="C:nucleus"/>
    <property type="evidence" value="ECO:0007669"/>
    <property type="project" value="EnsemblPlants"/>
</dbReference>
<dbReference type="GO" id="GO:0009555">
    <property type="term" value="P:pollen development"/>
    <property type="evidence" value="ECO:0007669"/>
    <property type="project" value="EnsemblPlants"/>
</dbReference>
<name>A0A0E0IVV0_ORYNI</name>
<dbReference type="GO" id="GO:0000712">
    <property type="term" value="P:resolution of meiotic recombination intermediates"/>
    <property type="evidence" value="ECO:0007669"/>
    <property type="project" value="EnsemblPlants"/>
</dbReference>
<dbReference type="GO" id="GO:0005694">
    <property type="term" value="C:chromosome"/>
    <property type="evidence" value="ECO:0007669"/>
    <property type="project" value="EnsemblPlants"/>
</dbReference>